<dbReference type="GO" id="GO:0008745">
    <property type="term" value="F:N-acetylmuramoyl-L-alanine amidase activity"/>
    <property type="evidence" value="ECO:0007669"/>
    <property type="project" value="UniProtKB-EC"/>
</dbReference>
<accession>A0A7Y8Y3P0</accession>
<dbReference type="Proteomes" id="UP000535020">
    <property type="component" value="Unassembled WGS sequence"/>
</dbReference>
<evidence type="ECO:0000256" key="1">
    <source>
        <dbReference type="ARBA" id="ARBA00001561"/>
    </source>
</evidence>
<dbReference type="PANTHER" id="PTHR30404:SF0">
    <property type="entry name" value="N-ACETYLMURAMOYL-L-ALANINE AMIDASE AMIC"/>
    <property type="match status" value="1"/>
</dbReference>
<feature type="chain" id="PRO_5030530053" description="N-acetylmuramoyl-L-alanine amidase" evidence="4">
    <location>
        <begin position="19"/>
        <end position="212"/>
    </location>
</feature>
<organism evidence="6 7">
    <name type="scientific">Flavobacterium agri</name>
    <dbReference type="NCBI Taxonomy" id="2743471"/>
    <lineage>
        <taxon>Bacteria</taxon>
        <taxon>Pseudomonadati</taxon>
        <taxon>Bacteroidota</taxon>
        <taxon>Flavobacteriia</taxon>
        <taxon>Flavobacteriales</taxon>
        <taxon>Flavobacteriaceae</taxon>
        <taxon>Flavobacterium</taxon>
    </lineage>
</organism>
<evidence type="ECO:0000256" key="4">
    <source>
        <dbReference type="SAM" id="SignalP"/>
    </source>
</evidence>
<dbReference type="Pfam" id="PF01520">
    <property type="entry name" value="Amidase_3"/>
    <property type="match status" value="1"/>
</dbReference>
<dbReference type="EMBL" id="JACBJI010000006">
    <property type="protein sequence ID" value="NYA72014.1"/>
    <property type="molecule type" value="Genomic_DNA"/>
</dbReference>
<sequence length="212" mass="23406">MKKSLNILLAAAVVSALAFIGKPSPKTAKHEEPKKIHVVIDAGHGGNDFGASFENVTEKDVVAQITNKIKQLNKNENVEIILTRASDEPVTLQQRTEVINASKPDVVISLHVTASKDSERSGVGLYIAKENASKQRAMELATKMSARIKKNHAFHVSEINEAPFYVLKNSQAPAIIVELGYLTNEGDRHYLTDEKQQLRIARTILECVNDLR</sequence>
<evidence type="ECO:0000259" key="5">
    <source>
        <dbReference type="SMART" id="SM00646"/>
    </source>
</evidence>
<reference evidence="6 7" key="1">
    <citation type="submission" date="2020-07" db="EMBL/GenBank/DDBJ databases">
        <authorList>
            <person name="Sun Q."/>
        </authorList>
    </citation>
    <scope>NUCLEOTIDE SEQUENCE [LARGE SCALE GENOMIC DNA]</scope>
    <source>
        <strain evidence="6 7">MAH-1</strain>
    </source>
</reference>
<comment type="caution">
    <text evidence="6">The sequence shown here is derived from an EMBL/GenBank/DDBJ whole genome shotgun (WGS) entry which is preliminary data.</text>
</comment>
<evidence type="ECO:0000256" key="2">
    <source>
        <dbReference type="ARBA" id="ARBA00011901"/>
    </source>
</evidence>
<keyword evidence="7" id="KW-1185">Reference proteome</keyword>
<dbReference type="PANTHER" id="PTHR30404">
    <property type="entry name" value="N-ACETYLMURAMOYL-L-ALANINE AMIDASE"/>
    <property type="match status" value="1"/>
</dbReference>
<dbReference type="SMART" id="SM00646">
    <property type="entry name" value="Ami_3"/>
    <property type="match status" value="1"/>
</dbReference>
<dbReference type="EC" id="3.5.1.28" evidence="2"/>
<feature type="signal peptide" evidence="4">
    <location>
        <begin position="1"/>
        <end position="18"/>
    </location>
</feature>
<keyword evidence="4" id="KW-0732">Signal</keyword>
<evidence type="ECO:0000313" key="7">
    <source>
        <dbReference type="Proteomes" id="UP000535020"/>
    </source>
</evidence>
<proteinExistence type="predicted"/>
<evidence type="ECO:0000313" key="6">
    <source>
        <dbReference type="EMBL" id="NYA72014.1"/>
    </source>
</evidence>
<dbReference type="AlphaFoldDB" id="A0A7Y8Y3P0"/>
<dbReference type="SUPFAM" id="SSF53187">
    <property type="entry name" value="Zn-dependent exopeptidases"/>
    <property type="match status" value="1"/>
</dbReference>
<evidence type="ECO:0000256" key="3">
    <source>
        <dbReference type="ARBA" id="ARBA00022801"/>
    </source>
</evidence>
<dbReference type="GO" id="GO:0009253">
    <property type="term" value="P:peptidoglycan catabolic process"/>
    <property type="evidence" value="ECO:0007669"/>
    <property type="project" value="InterPro"/>
</dbReference>
<dbReference type="Gene3D" id="3.40.630.40">
    <property type="entry name" value="Zn-dependent exopeptidases"/>
    <property type="match status" value="1"/>
</dbReference>
<dbReference type="RefSeq" id="WP_176006824.1">
    <property type="nucleotide sequence ID" value="NZ_JABWMI010000015.1"/>
</dbReference>
<dbReference type="InterPro" id="IPR002508">
    <property type="entry name" value="MurNAc-LAA_cat"/>
</dbReference>
<dbReference type="InterPro" id="IPR050695">
    <property type="entry name" value="N-acetylmuramoyl_amidase_3"/>
</dbReference>
<dbReference type="CDD" id="cd02696">
    <property type="entry name" value="MurNAc-LAA"/>
    <property type="match status" value="1"/>
</dbReference>
<name>A0A7Y8Y3P0_9FLAO</name>
<keyword evidence="3" id="KW-0378">Hydrolase</keyword>
<gene>
    <name evidence="6" type="ORF">HZF10_13880</name>
</gene>
<feature type="domain" description="MurNAc-LAA" evidence="5">
    <location>
        <begin position="96"/>
        <end position="209"/>
    </location>
</feature>
<protein>
    <recommendedName>
        <fullName evidence="2">N-acetylmuramoyl-L-alanine amidase</fullName>
        <ecNumber evidence="2">3.5.1.28</ecNumber>
    </recommendedName>
</protein>
<dbReference type="GO" id="GO:0030288">
    <property type="term" value="C:outer membrane-bounded periplasmic space"/>
    <property type="evidence" value="ECO:0007669"/>
    <property type="project" value="TreeGrafter"/>
</dbReference>
<comment type="catalytic activity">
    <reaction evidence="1">
        <text>Hydrolyzes the link between N-acetylmuramoyl residues and L-amino acid residues in certain cell-wall glycopeptides.</text>
        <dbReference type="EC" id="3.5.1.28"/>
    </reaction>
</comment>